<dbReference type="EMBL" id="CP023434">
    <property type="protein sequence ID" value="AXY26036.1"/>
    <property type="molecule type" value="Genomic_DNA"/>
</dbReference>
<feature type="chain" id="PRO_5016873115" description="VWFA domain-containing protein" evidence="1">
    <location>
        <begin position="23"/>
        <end position="541"/>
    </location>
</feature>
<dbReference type="Pfam" id="PF00092">
    <property type="entry name" value="VWA"/>
    <property type="match status" value="1"/>
</dbReference>
<evidence type="ECO:0000313" key="3">
    <source>
        <dbReference type="EMBL" id="AXY26036.1"/>
    </source>
</evidence>
<dbReference type="SUPFAM" id="SSF53300">
    <property type="entry name" value="vWA-like"/>
    <property type="match status" value="1"/>
</dbReference>
<dbReference type="Pfam" id="PF13531">
    <property type="entry name" value="SBP_bac_11"/>
    <property type="match status" value="1"/>
</dbReference>
<dbReference type="GO" id="GO:0030973">
    <property type="term" value="F:molybdate ion binding"/>
    <property type="evidence" value="ECO:0007669"/>
    <property type="project" value="TreeGrafter"/>
</dbReference>
<evidence type="ECO:0000259" key="2">
    <source>
        <dbReference type="PROSITE" id="PS50234"/>
    </source>
</evidence>
<dbReference type="Proteomes" id="UP000263232">
    <property type="component" value="Chromosome"/>
</dbReference>
<dbReference type="SUPFAM" id="SSF53850">
    <property type="entry name" value="Periplasmic binding protein-like II"/>
    <property type="match status" value="1"/>
</dbReference>
<accession>A0A347WLS9</accession>
<evidence type="ECO:0000256" key="1">
    <source>
        <dbReference type="SAM" id="SignalP"/>
    </source>
</evidence>
<protein>
    <recommendedName>
        <fullName evidence="2">VWFA domain-containing protein</fullName>
    </recommendedName>
</protein>
<proteinExistence type="predicted"/>
<dbReference type="SMART" id="SM00327">
    <property type="entry name" value="VWA"/>
    <property type="match status" value="1"/>
</dbReference>
<keyword evidence="1" id="KW-0732">Signal</keyword>
<feature type="signal peptide" evidence="1">
    <location>
        <begin position="1"/>
        <end position="22"/>
    </location>
</feature>
<dbReference type="InterPro" id="IPR002035">
    <property type="entry name" value="VWF_A"/>
</dbReference>
<dbReference type="PANTHER" id="PTHR30632">
    <property type="entry name" value="MOLYBDATE-BINDING PERIPLASMIC PROTEIN"/>
    <property type="match status" value="1"/>
</dbReference>
<dbReference type="PROSITE" id="PS50234">
    <property type="entry name" value="VWFA"/>
    <property type="match status" value="1"/>
</dbReference>
<dbReference type="InterPro" id="IPR050682">
    <property type="entry name" value="ModA/WtpA"/>
</dbReference>
<dbReference type="InterPro" id="IPR036465">
    <property type="entry name" value="vWFA_dom_sf"/>
</dbReference>
<keyword evidence="4" id="KW-1185">Reference proteome</keyword>
<feature type="domain" description="VWFA" evidence="2">
    <location>
        <begin position="358"/>
        <end position="537"/>
    </location>
</feature>
<dbReference type="PANTHER" id="PTHR30632:SF0">
    <property type="entry name" value="SULFATE-BINDING PROTEIN"/>
    <property type="match status" value="1"/>
</dbReference>
<dbReference type="RefSeq" id="WP_118990934.1">
    <property type="nucleotide sequence ID" value="NZ_CP023434.1"/>
</dbReference>
<dbReference type="OrthoDB" id="5621159at2"/>
<evidence type="ECO:0000313" key="4">
    <source>
        <dbReference type="Proteomes" id="UP000263232"/>
    </source>
</evidence>
<dbReference type="AlphaFoldDB" id="A0A347WLS9"/>
<dbReference type="GO" id="GO:0015689">
    <property type="term" value="P:molybdate ion transport"/>
    <property type="evidence" value="ECO:0007669"/>
    <property type="project" value="TreeGrafter"/>
</dbReference>
<dbReference type="KEGG" id="abae:CL176_08495"/>
<organism evidence="3 4">
    <name type="scientific">Suicoccus acidiformans</name>
    <dbReference type="NCBI Taxonomy" id="2036206"/>
    <lineage>
        <taxon>Bacteria</taxon>
        <taxon>Bacillati</taxon>
        <taxon>Bacillota</taxon>
        <taxon>Bacilli</taxon>
        <taxon>Lactobacillales</taxon>
        <taxon>Aerococcaceae</taxon>
        <taxon>Suicoccus</taxon>
    </lineage>
</organism>
<name>A0A347WLS9_9LACT</name>
<dbReference type="PROSITE" id="PS51257">
    <property type="entry name" value="PROKAR_LIPOPROTEIN"/>
    <property type="match status" value="1"/>
</dbReference>
<reference evidence="3 4" key="1">
    <citation type="submission" date="2017-09" db="EMBL/GenBank/DDBJ databases">
        <title>Complete genome sequence of Oxytococcus suis strain ZY16052.</title>
        <authorList>
            <person name="Li F."/>
        </authorList>
    </citation>
    <scope>NUCLEOTIDE SEQUENCE [LARGE SCALE GENOMIC DNA]</scope>
    <source>
        <strain evidence="3 4">ZY16052</strain>
    </source>
</reference>
<sequence length="541" mass="58986">MRALKYCLVLILSVFLVGCADASEGDASSDSNGQYAFQGGSGEADLTIVAGSENEILEPIIQEYAESEGVTIGIDYMGSLDIMRLLQSGEVPYDAVWPASSIWLDLGDEQHLLKYEAVTSISPIVFGVRDSLAEQLGFKDGSVQLDDIMQAIESGQLNFAMTSATQSNSGASAYIGFLTALSDTPDSLTSEDLADPTLHKEITQLLSGVNRSSGSSNWLVDLFLQGNYDAMVNYETLIIQANHQLIEQGKEPLYLVYPEDALSISDSPLAYVDHEEDAKEEAFLAFQSYLLADETQSAIEATGRRSAYGEVREANQQAYPAEWGIDLDRVISPVRWPQASTIQEALTLYQTEFKKPGLTLYVLDYSGSMNGEGHEQMMAALEQVLIPENASQNLLLPTSQDETYIVPFAEDVGEVEVGLGNDSELSALYTYAMDLPVGGGTALYEGVAEALRIIDQDYPDATDDYTPAIVVLSDGVANGDMSFEELKEIYQKVNKDIPIFSIQYGDASDEELEALAQLSRARVFDGRKDLIGAFQKVKGYN</sequence>
<gene>
    <name evidence="3" type="ORF">CL176_08495</name>
</gene>
<dbReference type="Gene3D" id="3.40.50.410">
    <property type="entry name" value="von Willebrand factor, type A domain"/>
    <property type="match status" value="1"/>
</dbReference>